<dbReference type="EMBL" id="LT629695">
    <property type="protein sequence ID" value="SDH65902.1"/>
    <property type="molecule type" value="Genomic_DNA"/>
</dbReference>
<dbReference type="AlphaFoldDB" id="A0A1G8E7H8"/>
<reference evidence="3" key="1">
    <citation type="submission" date="2016-10" db="EMBL/GenBank/DDBJ databases">
        <authorList>
            <person name="Varghese N."/>
            <person name="Submissions S."/>
        </authorList>
    </citation>
    <scope>NUCLEOTIDE SEQUENCE [LARGE SCALE GENOMIC DNA]</scope>
    <source>
        <strain evidence="3">DSM 22002</strain>
    </source>
</reference>
<dbReference type="RefSeq" id="WP_092504519.1">
    <property type="nucleotide sequence ID" value="NZ_LT629695.1"/>
</dbReference>
<dbReference type="OrthoDB" id="3238066at2"/>
<evidence type="ECO:0000313" key="3">
    <source>
        <dbReference type="Proteomes" id="UP000198822"/>
    </source>
</evidence>
<dbReference type="InterPro" id="IPR032466">
    <property type="entry name" value="Metal_Hydrolase"/>
</dbReference>
<dbReference type="STRING" id="399736.SAMN04489720_1920"/>
<evidence type="ECO:0000259" key="1">
    <source>
        <dbReference type="Pfam" id="PF07969"/>
    </source>
</evidence>
<protein>
    <recommendedName>
        <fullName evidence="1">Amidohydrolase 3 domain-containing protein</fullName>
    </recommendedName>
</protein>
<dbReference type="InterPro" id="IPR033932">
    <property type="entry name" value="YtcJ-like"/>
</dbReference>
<dbReference type="PANTHER" id="PTHR22642:SF20">
    <property type="entry name" value="AMIDOHYDROLASE 3 DOMAIN-CONTAINING PROTEIN"/>
    <property type="match status" value="1"/>
</dbReference>
<dbReference type="Gene3D" id="3.20.20.140">
    <property type="entry name" value="Metal-dependent hydrolases"/>
    <property type="match status" value="1"/>
</dbReference>
<dbReference type="InterPro" id="IPR013108">
    <property type="entry name" value="Amidohydro_3"/>
</dbReference>
<accession>A0A1G8E7H8</accession>
<dbReference type="Gene3D" id="3.10.310.70">
    <property type="match status" value="1"/>
</dbReference>
<dbReference type="CDD" id="cd01300">
    <property type="entry name" value="YtcJ_like"/>
    <property type="match status" value="1"/>
</dbReference>
<dbReference type="Pfam" id="PF07969">
    <property type="entry name" value="Amidohydro_3"/>
    <property type="match status" value="1"/>
</dbReference>
<dbReference type="GO" id="GO:0016810">
    <property type="term" value="F:hydrolase activity, acting on carbon-nitrogen (but not peptide) bonds"/>
    <property type="evidence" value="ECO:0007669"/>
    <property type="project" value="InterPro"/>
</dbReference>
<dbReference type="SUPFAM" id="SSF51556">
    <property type="entry name" value="Metallo-dependent hydrolases"/>
    <property type="match status" value="1"/>
</dbReference>
<name>A0A1G8E7H8_9MICO</name>
<proteinExistence type="predicted"/>
<feature type="domain" description="Amidohydrolase 3" evidence="1">
    <location>
        <begin position="46"/>
        <end position="534"/>
    </location>
</feature>
<organism evidence="2 3">
    <name type="scientific">Agrococcus jejuensis</name>
    <dbReference type="NCBI Taxonomy" id="399736"/>
    <lineage>
        <taxon>Bacteria</taxon>
        <taxon>Bacillati</taxon>
        <taxon>Actinomycetota</taxon>
        <taxon>Actinomycetes</taxon>
        <taxon>Micrococcales</taxon>
        <taxon>Microbacteriaceae</taxon>
        <taxon>Agrococcus</taxon>
    </lineage>
</organism>
<dbReference type="Gene3D" id="2.30.40.10">
    <property type="entry name" value="Urease, subunit C, domain 1"/>
    <property type="match status" value="1"/>
</dbReference>
<sequence length="536" mass="56416">MTTLYRNARILTASTEPAAAWADALVIDGETLAFVGAEADAPTADETIDLGGRLVLPGFTDAHAHLLMTGEALGQVGLTDARTLDEIQGRLRAAREAAPDTPRIWGRGWLFDAVPGGRPTAAMLDAAVADVPVYLDANDYHSTWVNAAALRELGIDRGTSDPIGGEIVRDADGEATGFLLETAAIVHVRALRDRIVGDAERDAAIERVLDAFSAAGITGTVDMGFDELGLAALQRAMDRRGGTLPLRVAAHWLVACTGDPDEHLAQVRRAAELAAGSDSPWLRVVGIKLILDGVIDACTAALNLPYSDGTLGELIWPVDQLQPVVVAADAAGLQIALHAIGDRASDVALDAIEAAIAANGDRPRRHRIEHLEYAAPGTAARMARLGVTASMQPVHADPAIFDNWAAMLGDERVDRGFAWAEYEDAGALLAFSTDTPTAPHEALASMYVASTRASALDPAVAARQPALAIPLIRAIGHATRDAAASVGDGAWRGRLAAGFAADLVIVDRDPFVDGERALLDAQIERTIVAGRTVFER</sequence>
<gene>
    <name evidence="2" type="ORF">SAMN04489720_1920</name>
</gene>
<dbReference type="InterPro" id="IPR011059">
    <property type="entry name" value="Metal-dep_hydrolase_composite"/>
</dbReference>
<dbReference type="SUPFAM" id="SSF51338">
    <property type="entry name" value="Composite domain of metallo-dependent hydrolases"/>
    <property type="match status" value="1"/>
</dbReference>
<evidence type="ECO:0000313" key="2">
    <source>
        <dbReference type="EMBL" id="SDH65902.1"/>
    </source>
</evidence>
<dbReference type="Proteomes" id="UP000198822">
    <property type="component" value="Chromosome I"/>
</dbReference>
<keyword evidence="3" id="KW-1185">Reference proteome</keyword>
<dbReference type="PANTHER" id="PTHR22642">
    <property type="entry name" value="IMIDAZOLONEPROPIONASE"/>
    <property type="match status" value="1"/>
</dbReference>